<keyword evidence="5" id="KW-0862">Zinc</keyword>
<evidence type="ECO:0000256" key="2">
    <source>
        <dbReference type="ARBA" id="ARBA00007174"/>
    </source>
</evidence>
<dbReference type="GO" id="GO:0030091">
    <property type="term" value="P:protein repair"/>
    <property type="evidence" value="ECO:0007669"/>
    <property type="project" value="InterPro"/>
</dbReference>
<dbReference type="RefSeq" id="WP_217426976.1">
    <property type="nucleotide sequence ID" value="NZ_CABPSK010000004.1"/>
</dbReference>
<name>A0A5E4YH98_9BURK</name>
<dbReference type="AlphaFoldDB" id="A0A5E4YH98"/>
<comment type="similarity">
    <text evidence="2">Belongs to the MsrB Met sulfoxide reductase family.</text>
</comment>
<evidence type="ECO:0000256" key="8">
    <source>
        <dbReference type="SAM" id="MobiDB-lite"/>
    </source>
</evidence>
<evidence type="ECO:0000256" key="5">
    <source>
        <dbReference type="ARBA" id="ARBA00022833"/>
    </source>
</evidence>
<dbReference type="PROSITE" id="PS51318">
    <property type="entry name" value="TAT"/>
    <property type="match status" value="1"/>
</dbReference>
<dbReference type="PROSITE" id="PS51790">
    <property type="entry name" value="MSRB"/>
    <property type="match status" value="1"/>
</dbReference>
<sequence length="201" mass="21865">MKLSGNKPSQTSQTDAPSALATASGERQSTPRRLFLLSATAAAAALAAGLVPRLVRPARADDAKGAGKPDHFEVAYSDAEWRKRLTPAQYEILRQEGTERPYSSPLNDEHRTGTFFCAGCALPVFSSRTKFDSHTGWPSFWTPLDNAVGTHTDTSFGMIRTEVHCRRCGGHLGHVFDDGPKPTGLRYCMNGLAMTFRPQPA</sequence>
<dbReference type="PANTHER" id="PTHR10173">
    <property type="entry name" value="METHIONINE SULFOXIDE REDUCTASE"/>
    <property type="match status" value="1"/>
</dbReference>
<accession>A0A5E4YH98</accession>
<gene>
    <name evidence="10" type="primary">msrB_2</name>
    <name evidence="10" type="ORF">PPN31114_04522</name>
</gene>
<evidence type="ECO:0000259" key="9">
    <source>
        <dbReference type="PROSITE" id="PS51790"/>
    </source>
</evidence>
<evidence type="ECO:0000256" key="3">
    <source>
        <dbReference type="ARBA" id="ARBA00012499"/>
    </source>
</evidence>
<dbReference type="FunFam" id="2.170.150.20:FF:000001">
    <property type="entry name" value="Peptide methionine sulfoxide reductase MsrB"/>
    <property type="match status" value="1"/>
</dbReference>
<feature type="compositionally biased region" description="Polar residues" evidence="8">
    <location>
        <begin position="1"/>
        <end position="16"/>
    </location>
</feature>
<dbReference type="EC" id="1.8.4.12" evidence="3"/>
<dbReference type="NCBIfam" id="TIGR00357">
    <property type="entry name" value="peptide-methionine (R)-S-oxide reductase MsrB"/>
    <property type="match status" value="1"/>
</dbReference>
<dbReference type="InterPro" id="IPR002579">
    <property type="entry name" value="Met_Sox_Rdtase_MsrB_dom"/>
</dbReference>
<keyword evidence="6 10" id="KW-0560">Oxidoreductase</keyword>
<feature type="region of interest" description="Disordered" evidence="8">
    <location>
        <begin position="1"/>
        <end position="27"/>
    </location>
</feature>
<feature type="domain" description="MsrB" evidence="9">
    <location>
        <begin position="78"/>
        <end position="199"/>
    </location>
</feature>
<organism evidence="10 11">
    <name type="scientific">Pandoraea pneumonica</name>
    <dbReference type="NCBI Taxonomy" id="2508299"/>
    <lineage>
        <taxon>Bacteria</taxon>
        <taxon>Pseudomonadati</taxon>
        <taxon>Pseudomonadota</taxon>
        <taxon>Betaproteobacteria</taxon>
        <taxon>Burkholderiales</taxon>
        <taxon>Burkholderiaceae</taxon>
        <taxon>Pandoraea</taxon>
    </lineage>
</organism>
<protein>
    <recommendedName>
        <fullName evidence="3">peptide-methionine (R)-S-oxide reductase</fullName>
        <ecNumber evidence="3">1.8.4.12</ecNumber>
    </recommendedName>
</protein>
<evidence type="ECO:0000256" key="6">
    <source>
        <dbReference type="ARBA" id="ARBA00023002"/>
    </source>
</evidence>
<keyword evidence="4" id="KW-0479">Metal-binding</keyword>
<evidence type="ECO:0000256" key="7">
    <source>
        <dbReference type="ARBA" id="ARBA00048488"/>
    </source>
</evidence>
<dbReference type="InterPro" id="IPR028427">
    <property type="entry name" value="Met_Sox_Rdtase_MsrB"/>
</dbReference>
<dbReference type="GO" id="GO:0033743">
    <property type="term" value="F:peptide-methionine (R)-S-oxide reductase activity"/>
    <property type="evidence" value="ECO:0007669"/>
    <property type="project" value="UniProtKB-EC"/>
</dbReference>
<dbReference type="Proteomes" id="UP000366945">
    <property type="component" value="Unassembled WGS sequence"/>
</dbReference>
<dbReference type="GO" id="GO:0046872">
    <property type="term" value="F:metal ion binding"/>
    <property type="evidence" value="ECO:0007669"/>
    <property type="project" value="UniProtKB-KW"/>
</dbReference>
<dbReference type="GO" id="GO:0006979">
    <property type="term" value="P:response to oxidative stress"/>
    <property type="evidence" value="ECO:0007669"/>
    <property type="project" value="InterPro"/>
</dbReference>
<proteinExistence type="inferred from homology"/>
<evidence type="ECO:0000313" key="10">
    <source>
        <dbReference type="EMBL" id="VVE47830.1"/>
    </source>
</evidence>
<dbReference type="GO" id="GO:0005737">
    <property type="term" value="C:cytoplasm"/>
    <property type="evidence" value="ECO:0007669"/>
    <property type="project" value="TreeGrafter"/>
</dbReference>
<keyword evidence="11" id="KW-1185">Reference proteome</keyword>
<evidence type="ECO:0000256" key="4">
    <source>
        <dbReference type="ARBA" id="ARBA00022723"/>
    </source>
</evidence>
<comment type="cofactor">
    <cofactor evidence="1">
        <name>Zn(2+)</name>
        <dbReference type="ChEBI" id="CHEBI:29105"/>
    </cofactor>
</comment>
<evidence type="ECO:0000313" key="11">
    <source>
        <dbReference type="Proteomes" id="UP000366945"/>
    </source>
</evidence>
<dbReference type="GeneID" id="300406505"/>
<dbReference type="EMBL" id="CABPSK010000004">
    <property type="protein sequence ID" value="VVE47830.1"/>
    <property type="molecule type" value="Genomic_DNA"/>
</dbReference>
<reference evidence="10 11" key="1">
    <citation type="submission" date="2019-08" db="EMBL/GenBank/DDBJ databases">
        <authorList>
            <person name="Peeters C."/>
        </authorList>
    </citation>
    <scope>NUCLEOTIDE SEQUENCE [LARGE SCALE GENOMIC DNA]</scope>
    <source>
        <strain evidence="10 11">LMG 31114</strain>
    </source>
</reference>
<dbReference type="PANTHER" id="PTHR10173:SF57">
    <property type="entry name" value="PEPTIDE-METHIONINE (R)-S-OXIDE REDUCTASE"/>
    <property type="match status" value="1"/>
</dbReference>
<dbReference type="InterPro" id="IPR011057">
    <property type="entry name" value="Mss4-like_sf"/>
</dbReference>
<dbReference type="Pfam" id="PF01641">
    <property type="entry name" value="SelR"/>
    <property type="match status" value="1"/>
</dbReference>
<dbReference type="SUPFAM" id="SSF51316">
    <property type="entry name" value="Mss4-like"/>
    <property type="match status" value="1"/>
</dbReference>
<dbReference type="InterPro" id="IPR006311">
    <property type="entry name" value="TAT_signal"/>
</dbReference>
<comment type="catalytic activity">
    <reaction evidence="7">
        <text>L-methionyl-[protein] + [thioredoxin]-disulfide + H2O = L-methionyl-(R)-S-oxide-[protein] + [thioredoxin]-dithiol</text>
        <dbReference type="Rhea" id="RHEA:24164"/>
        <dbReference type="Rhea" id="RHEA-COMP:10698"/>
        <dbReference type="Rhea" id="RHEA-COMP:10700"/>
        <dbReference type="Rhea" id="RHEA-COMP:12313"/>
        <dbReference type="Rhea" id="RHEA-COMP:12314"/>
        <dbReference type="ChEBI" id="CHEBI:15377"/>
        <dbReference type="ChEBI" id="CHEBI:16044"/>
        <dbReference type="ChEBI" id="CHEBI:29950"/>
        <dbReference type="ChEBI" id="CHEBI:45764"/>
        <dbReference type="ChEBI" id="CHEBI:50058"/>
        <dbReference type="EC" id="1.8.4.12"/>
    </reaction>
</comment>
<evidence type="ECO:0000256" key="1">
    <source>
        <dbReference type="ARBA" id="ARBA00001947"/>
    </source>
</evidence>
<dbReference type="Gene3D" id="2.170.150.20">
    <property type="entry name" value="Peptide methionine sulfoxide reductase"/>
    <property type="match status" value="1"/>
</dbReference>